<gene>
    <name evidence="2" type="ORF">Cgig2_017557</name>
</gene>
<dbReference type="OrthoDB" id="2121326at2759"/>
<evidence type="ECO:0000313" key="3">
    <source>
        <dbReference type="Proteomes" id="UP001153076"/>
    </source>
</evidence>
<name>A0A9Q1QN04_9CARY</name>
<dbReference type="PROSITE" id="PS51352">
    <property type="entry name" value="THIOREDOXIN_2"/>
    <property type="match status" value="1"/>
</dbReference>
<dbReference type="InterPro" id="IPR036249">
    <property type="entry name" value="Thioredoxin-like_sf"/>
</dbReference>
<dbReference type="Gene3D" id="3.40.30.10">
    <property type="entry name" value="Glutaredoxin"/>
    <property type="match status" value="1"/>
</dbReference>
<dbReference type="Pfam" id="PF00085">
    <property type="entry name" value="Thioredoxin"/>
    <property type="match status" value="1"/>
</dbReference>
<dbReference type="PRINTS" id="PR00421">
    <property type="entry name" value="THIOREDOXIN"/>
</dbReference>
<feature type="domain" description="Thioredoxin" evidence="1">
    <location>
        <begin position="77"/>
        <end position="227"/>
    </location>
</feature>
<accession>A0A9Q1QN04</accession>
<dbReference type="InterPro" id="IPR013766">
    <property type="entry name" value="Thioredoxin_domain"/>
</dbReference>
<sequence length="227" mass="25256">MDVTQLPPTHTIIPAFPQSTPLALSLSQNIVSFFNGDSPFIIDNLALTSENSCTSICSAAANPIYTSLSKSYSLCSLQIGFPLQLRRQSGSNGSLSLSRNQVLPQIEATKRTFSSFNELIADSDKPVLVDFYAVWCDPCQFMVPTLDKMVVILKGKIHVEEIGTEEYASFADKYNIEALPTFILLKDREPCDRFKCTYCHIVDRAQPAIKLSSFTEVPSLEMDQRKV</sequence>
<dbReference type="PANTHER" id="PTHR45663:SF15">
    <property type="entry name" value="THIOREDOXIN Y1, CHLOROPLASTIC"/>
    <property type="match status" value="1"/>
</dbReference>
<comment type="caution">
    <text evidence="2">The sequence shown here is derived from an EMBL/GenBank/DDBJ whole genome shotgun (WGS) entry which is preliminary data.</text>
</comment>
<dbReference type="AlphaFoldDB" id="A0A9Q1QN04"/>
<dbReference type="GO" id="GO:0005737">
    <property type="term" value="C:cytoplasm"/>
    <property type="evidence" value="ECO:0007669"/>
    <property type="project" value="TreeGrafter"/>
</dbReference>
<keyword evidence="3" id="KW-1185">Reference proteome</keyword>
<protein>
    <recommendedName>
        <fullName evidence="1">Thioredoxin domain-containing protein</fullName>
    </recommendedName>
</protein>
<evidence type="ECO:0000259" key="1">
    <source>
        <dbReference type="PROSITE" id="PS51352"/>
    </source>
</evidence>
<dbReference type="EMBL" id="JAKOGI010000061">
    <property type="protein sequence ID" value="KAJ8446055.1"/>
    <property type="molecule type" value="Genomic_DNA"/>
</dbReference>
<organism evidence="2 3">
    <name type="scientific">Carnegiea gigantea</name>
    <dbReference type="NCBI Taxonomy" id="171969"/>
    <lineage>
        <taxon>Eukaryota</taxon>
        <taxon>Viridiplantae</taxon>
        <taxon>Streptophyta</taxon>
        <taxon>Embryophyta</taxon>
        <taxon>Tracheophyta</taxon>
        <taxon>Spermatophyta</taxon>
        <taxon>Magnoliopsida</taxon>
        <taxon>eudicotyledons</taxon>
        <taxon>Gunneridae</taxon>
        <taxon>Pentapetalae</taxon>
        <taxon>Caryophyllales</taxon>
        <taxon>Cactineae</taxon>
        <taxon>Cactaceae</taxon>
        <taxon>Cactoideae</taxon>
        <taxon>Echinocereeae</taxon>
        <taxon>Carnegiea</taxon>
    </lineage>
</organism>
<dbReference type="CDD" id="cd02947">
    <property type="entry name" value="TRX_family"/>
    <property type="match status" value="1"/>
</dbReference>
<dbReference type="SUPFAM" id="SSF52833">
    <property type="entry name" value="Thioredoxin-like"/>
    <property type="match status" value="1"/>
</dbReference>
<proteinExistence type="predicted"/>
<reference evidence="2" key="1">
    <citation type="submission" date="2022-04" db="EMBL/GenBank/DDBJ databases">
        <title>Carnegiea gigantea Genome sequencing and assembly v2.</title>
        <authorList>
            <person name="Copetti D."/>
            <person name="Sanderson M.J."/>
            <person name="Burquez A."/>
            <person name="Wojciechowski M.F."/>
        </authorList>
    </citation>
    <scope>NUCLEOTIDE SEQUENCE</scope>
    <source>
        <strain evidence="2">SGP5-SGP5p</strain>
        <tissue evidence="2">Aerial part</tissue>
    </source>
</reference>
<dbReference type="GO" id="GO:0015035">
    <property type="term" value="F:protein-disulfide reductase activity"/>
    <property type="evidence" value="ECO:0007669"/>
    <property type="project" value="TreeGrafter"/>
</dbReference>
<evidence type="ECO:0000313" key="2">
    <source>
        <dbReference type="EMBL" id="KAJ8446055.1"/>
    </source>
</evidence>
<dbReference type="Proteomes" id="UP001153076">
    <property type="component" value="Unassembled WGS sequence"/>
</dbReference>
<dbReference type="PANTHER" id="PTHR45663">
    <property type="entry name" value="GEO12009P1"/>
    <property type="match status" value="1"/>
</dbReference>